<dbReference type="SUPFAM" id="SSF52540">
    <property type="entry name" value="P-loop containing nucleoside triphosphate hydrolases"/>
    <property type="match status" value="1"/>
</dbReference>
<comment type="caution">
    <text evidence="1">The sequence shown here is derived from an EMBL/GenBank/DDBJ whole genome shotgun (WGS) entry which is preliminary data.</text>
</comment>
<evidence type="ECO:0000313" key="2">
    <source>
        <dbReference type="Proteomes" id="UP001229244"/>
    </source>
</evidence>
<gene>
    <name evidence="1" type="ORF">J2S73_003612</name>
</gene>
<dbReference type="RefSeq" id="WP_306887033.1">
    <property type="nucleotide sequence ID" value="NZ_JAUSUL010000004.1"/>
</dbReference>
<accession>A0AAE3VS05</accession>
<evidence type="ECO:0008006" key="3">
    <source>
        <dbReference type="Google" id="ProtNLM"/>
    </source>
</evidence>
<dbReference type="AlphaFoldDB" id="A0AAE3VS05"/>
<name>A0AAE3VS05_9HYPH</name>
<organism evidence="1 2">
    <name type="scientific">Amorphus orientalis</name>
    <dbReference type="NCBI Taxonomy" id="649198"/>
    <lineage>
        <taxon>Bacteria</taxon>
        <taxon>Pseudomonadati</taxon>
        <taxon>Pseudomonadota</taxon>
        <taxon>Alphaproteobacteria</taxon>
        <taxon>Hyphomicrobiales</taxon>
        <taxon>Amorphaceae</taxon>
        <taxon>Amorphus</taxon>
    </lineage>
</organism>
<proteinExistence type="predicted"/>
<dbReference type="EMBL" id="JAUSUL010000004">
    <property type="protein sequence ID" value="MDQ0317135.1"/>
    <property type="molecule type" value="Genomic_DNA"/>
</dbReference>
<protein>
    <recommendedName>
        <fullName evidence="3">CobQ/CobB/MinD/ParA nucleotide binding domain-containing protein</fullName>
    </recommendedName>
</protein>
<reference evidence="1" key="1">
    <citation type="submission" date="2023-07" db="EMBL/GenBank/DDBJ databases">
        <title>Genomic Encyclopedia of Type Strains, Phase IV (KMG-IV): sequencing the most valuable type-strain genomes for metagenomic binning, comparative biology and taxonomic classification.</title>
        <authorList>
            <person name="Goeker M."/>
        </authorList>
    </citation>
    <scope>NUCLEOTIDE SEQUENCE</scope>
    <source>
        <strain evidence="1">DSM 21202</strain>
    </source>
</reference>
<dbReference type="Proteomes" id="UP001229244">
    <property type="component" value="Unassembled WGS sequence"/>
</dbReference>
<sequence>MRSILCAAHAGGQGKTTLAQLVYLGLQRSGANYKLASADFVDESGHSKIGKMYPQRVTEFGVGAELSIAKKANDMNASLKYWDRLGRSFLDGGVVVDLGANVVTQVIEWARTRKVSQIFQSRKAPPVDVMLVCRAEKHAIDDISDLVRNFNDQDVMPISRMYIVLNEAGGSFSTLKISQELNKIAENRSLHYIKLPRCTSELWHLMELNFVSLEEALNLTEDEAAEKFDIDIWEATSGVADLRIWFDRVYATMKEEGVFEGT</sequence>
<keyword evidence="2" id="KW-1185">Reference proteome</keyword>
<evidence type="ECO:0000313" key="1">
    <source>
        <dbReference type="EMBL" id="MDQ0317135.1"/>
    </source>
</evidence>
<dbReference type="InterPro" id="IPR027417">
    <property type="entry name" value="P-loop_NTPase"/>
</dbReference>